<gene>
    <name evidence="2" type="ORF">BN1047_04858</name>
</gene>
<evidence type="ECO:0000259" key="1">
    <source>
        <dbReference type="Pfam" id="PF13524"/>
    </source>
</evidence>
<proteinExistence type="predicted"/>
<dbReference type="Proteomes" id="UP000028864">
    <property type="component" value="Unassembled WGS sequence"/>
</dbReference>
<dbReference type="EMBL" id="LK021342">
    <property type="protein sequence ID" value="CDQ46944.1"/>
    <property type="molecule type" value="Genomic_DNA"/>
</dbReference>
<accession>A0AAV2WRH8</accession>
<feature type="domain" description="Spore protein YkvP/CgeB glycosyl transferase-like" evidence="1">
    <location>
        <begin position="228"/>
        <end position="291"/>
    </location>
</feature>
<name>A0AAV2WRH8_MYCNE</name>
<dbReference type="Pfam" id="PF13524">
    <property type="entry name" value="Glyco_trans_1_2"/>
    <property type="match status" value="1"/>
</dbReference>
<reference evidence="2" key="2">
    <citation type="submission" date="2015-09" db="EMBL/GenBank/DDBJ databases">
        <title>Draft genome sequence of Mycobacterium neoaurum DSM 44074.</title>
        <authorList>
            <person name="Croce O."/>
            <person name="Robert C."/>
            <person name="Raoult D."/>
            <person name="Drancourt M."/>
        </authorList>
    </citation>
    <scope>NUCLEOTIDE SEQUENCE</scope>
    <source>
        <strain evidence="2">DSM 44074</strain>
    </source>
</reference>
<evidence type="ECO:0000313" key="2">
    <source>
        <dbReference type="EMBL" id="CDQ46944.1"/>
    </source>
</evidence>
<dbReference type="AlphaFoldDB" id="A0AAV2WRH8"/>
<evidence type="ECO:0000313" key="3">
    <source>
        <dbReference type="Proteomes" id="UP000028864"/>
    </source>
</evidence>
<dbReference type="RefSeq" id="WP_138158167.1">
    <property type="nucleotide sequence ID" value="NZ_LK021342.1"/>
</dbReference>
<dbReference type="InterPro" id="IPR055259">
    <property type="entry name" value="YkvP/CgeB_Glyco_trans-like"/>
</dbReference>
<reference evidence="2" key="1">
    <citation type="submission" date="2014-05" db="EMBL/GenBank/DDBJ databases">
        <authorList>
            <person name="Urmite Genomes"/>
        </authorList>
    </citation>
    <scope>NUCLEOTIDE SEQUENCE</scope>
    <source>
        <strain evidence="2">DSM 44074</strain>
    </source>
</reference>
<organism evidence="2 3">
    <name type="scientific">Mycolicibacterium neoaurum</name>
    <name type="common">Mycobacterium neoaurum</name>
    <dbReference type="NCBI Taxonomy" id="1795"/>
    <lineage>
        <taxon>Bacteria</taxon>
        <taxon>Bacillati</taxon>
        <taxon>Actinomycetota</taxon>
        <taxon>Actinomycetes</taxon>
        <taxon>Mycobacteriales</taxon>
        <taxon>Mycobacteriaceae</taxon>
        <taxon>Mycolicibacterium</taxon>
    </lineage>
</organism>
<protein>
    <recommendedName>
        <fullName evidence="1">Spore protein YkvP/CgeB glycosyl transferase-like domain-containing protein</fullName>
    </recommendedName>
</protein>
<sequence length="350" mass="40111">MKEGPFRAKALLITPSFFGYERDIVAELERQGFQTTFLDERPSNGSVLRAVLRVRRGLVKDLVEKYYREQWQHLALEPFQLIIVIKAEVVPGWFLDGLRQANPGARMVFYSWDAISSVKNCTTVFDYFDELFSFDSDDVEKWDRFEYLPLFYCSEFDAKSDSSRLKSRKWELSFVGTLHSERYLFAQSLFARRRNTFGFFYVQARWLFAIEKYVTRKNSHVPWGSVSFRKLSRKQVAQIFRASQAVLDMPRDGQSGLTIRTFEVLASGAALVTTNTAITREPFYDPKRIVVLPGSIGEIDLQNLSKQLETIDTGSGPPPCFEQYSLSSWVRRLSGPKSPAGISGCANSQN</sequence>